<reference evidence="2 3" key="1">
    <citation type="submission" date="2024-02" db="EMBL/GenBank/DDBJ databases">
        <title>High-quality chromosome-scale genome assembly of Pensacola bahiagrass (Paspalum notatum Flugge var. saurae).</title>
        <authorList>
            <person name="Vega J.M."/>
            <person name="Podio M."/>
            <person name="Orjuela J."/>
            <person name="Siena L.A."/>
            <person name="Pessino S.C."/>
            <person name="Combes M.C."/>
            <person name="Mariac C."/>
            <person name="Albertini E."/>
            <person name="Pupilli F."/>
            <person name="Ortiz J.P.A."/>
            <person name="Leblanc O."/>
        </authorList>
    </citation>
    <scope>NUCLEOTIDE SEQUENCE [LARGE SCALE GENOMIC DNA]</scope>
    <source>
        <strain evidence="2">R1</strain>
        <tissue evidence="2">Leaf</tissue>
    </source>
</reference>
<dbReference type="PANTHER" id="PTHR33075">
    <property type="entry name" value="OS02G0499800 PROTEIN"/>
    <property type="match status" value="1"/>
</dbReference>
<evidence type="ECO:0000313" key="2">
    <source>
        <dbReference type="EMBL" id="WVZ55113.1"/>
    </source>
</evidence>
<organism evidence="2 3">
    <name type="scientific">Paspalum notatum var. saurae</name>
    <dbReference type="NCBI Taxonomy" id="547442"/>
    <lineage>
        <taxon>Eukaryota</taxon>
        <taxon>Viridiplantae</taxon>
        <taxon>Streptophyta</taxon>
        <taxon>Embryophyta</taxon>
        <taxon>Tracheophyta</taxon>
        <taxon>Spermatophyta</taxon>
        <taxon>Magnoliopsida</taxon>
        <taxon>Liliopsida</taxon>
        <taxon>Poales</taxon>
        <taxon>Poaceae</taxon>
        <taxon>PACMAD clade</taxon>
        <taxon>Panicoideae</taxon>
        <taxon>Andropogonodae</taxon>
        <taxon>Paspaleae</taxon>
        <taxon>Paspalinae</taxon>
        <taxon>Paspalum</taxon>
    </lineage>
</organism>
<sequence length="693" mass="79224">MLLGFPLDYWKKECVESAICSFGRVLSWESDPDRLARIIVRARVLDLEAVPRFIVVTDAEGFEGESWTVQCEIIQQEMLGAQAPDEEPIPEENADGPNPPFQFFGFGQEGAGLEAPNQNQDQNQNNDQNPGQQNNENGQNGNVANWDLWPDFLPPIQQVHIPPQPQQVFQQEEDGNQNMEIDLNAALEDPEEMLIHLEFQPQGGGGAEQAVNNEDLVQVNEQDENAQVEEQIWVEPAPVPQEEVVVNIPHIPNPVNLLVEEIPFEMLMDQHDDQPEMMVEENIIQIGLVQMHYDIQMDPGLACRKNFSEMVPLTPAHSVIWKELFKPSCPDKLTLEVPANWANFFLTLLAKPQLFPWAKKFLTSEAWNYFKLDHSIQIQLPEDCPFTSAEKDHTSQDNTSSSKTKSVFFMNEERAPDFLLELTDGSPSPMTPEPHTCVVETEVRRSDRLKGKRKGFKTSQCKSSCCLACETNTPLLQPSVIRNLGENFCKINPADLSEHKLNLKKKVNPIERKPSSSKGKKTSKNHVEDENAEKKKAKNFARQCWELLHLQVDQRLSFWQIIHDLKHQISLPFHMEIIIIMFWAIWMTRNNKIFKNQTPSWPQCGQRFKLKHITNLYAPSGNLWDDGGSCRILQSEQGKEIAQLRSRLDALDGMLETHKKQSAQEFVSVKEQMKKMVEAENATPMDMIQFMEQ</sequence>
<dbReference type="PANTHER" id="PTHR33075:SF7">
    <property type="entry name" value="OS02G0303350 PROTEIN"/>
    <property type="match status" value="1"/>
</dbReference>
<accession>A0AAQ3SLY8</accession>
<keyword evidence="3" id="KW-1185">Reference proteome</keyword>
<proteinExistence type="predicted"/>
<evidence type="ECO:0000256" key="1">
    <source>
        <dbReference type="SAM" id="MobiDB-lite"/>
    </source>
</evidence>
<protein>
    <recommendedName>
        <fullName evidence="4">DUF4283 domain-containing protein</fullName>
    </recommendedName>
</protein>
<feature type="region of interest" description="Disordered" evidence="1">
    <location>
        <begin position="85"/>
        <end position="147"/>
    </location>
</feature>
<feature type="non-terminal residue" evidence="2">
    <location>
        <position position="693"/>
    </location>
</feature>
<feature type="compositionally biased region" description="Acidic residues" evidence="1">
    <location>
        <begin position="85"/>
        <end position="94"/>
    </location>
</feature>
<evidence type="ECO:0008006" key="4">
    <source>
        <dbReference type="Google" id="ProtNLM"/>
    </source>
</evidence>
<evidence type="ECO:0000313" key="3">
    <source>
        <dbReference type="Proteomes" id="UP001341281"/>
    </source>
</evidence>
<name>A0AAQ3SLY8_PASNO</name>
<feature type="compositionally biased region" description="Basic and acidic residues" evidence="1">
    <location>
        <begin position="525"/>
        <end position="534"/>
    </location>
</feature>
<gene>
    <name evidence="2" type="ORF">U9M48_005816</name>
</gene>
<dbReference type="Proteomes" id="UP001341281">
    <property type="component" value="Chromosome 02"/>
</dbReference>
<feature type="compositionally biased region" description="Low complexity" evidence="1">
    <location>
        <begin position="101"/>
        <end position="142"/>
    </location>
</feature>
<dbReference type="AlphaFoldDB" id="A0AAQ3SLY8"/>
<dbReference type="EMBL" id="CP144746">
    <property type="protein sequence ID" value="WVZ55113.1"/>
    <property type="molecule type" value="Genomic_DNA"/>
</dbReference>
<feature type="region of interest" description="Disordered" evidence="1">
    <location>
        <begin position="502"/>
        <end position="534"/>
    </location>
</feature>